<dbReference type="InterPro" id="IPR046670">
    <property type="entry name" value="DUF6540"/>
</dbReference>
<keyword evidence="3" id="KW-1185">Reference proteome</keyword>
<dbReference type="AlphaFoldDB" id="A0A8H7T6R9"/>
<dbReference type="Proteomes" id="UP000664132">
    <property type="component" value="Unassembled WGS sequence"/>
</dbReference>
<evidence type="ECO:0000313" key="2">
    <source>
        <dbReference type="EMBL" id="KAG4413477.1"/>
    </source>
</evidence>
<evidence type="ECO:0000256" key="1">
    <source>
        <dbReference type="SAM" id="MobiDB-lite"/>
    </source>
</evidence>
<reference evidence="2" key="1">
    <citation type="submission" date="2021-02" db="EMBL/GenBank/DDBJ databases">
        <title>Genome sequence Cadophora malorum strain M34.</title>
        <authorList>
            <person name="Stefanovic E."/>
            <person name="Vu D."/>
            <person name="Scully C."/>
            <person name="Dijksterhuis J."/>
            <person name="Roader J."/>
            <person name="Houbraken J."/>
        </authorList>
    </citation>
    <scope>NUCLEOTIDE SEQUENCE</scope>
    <source>
        <strain evidence="2">M34</strain>
    </source>
</reference>
<evidence type="ECO:0000313" key="3">
    <source>
        <dbReference type="Proteomes" id="UP000664132"/>
    </source>
</evidence>
<proteinExistence type="predicted"/>
<protein>
    <submittedName>
        <fullName evidence="2">Uncharacterized protein</fullName>
    </submittedName>
</protein>
<dbReference type="OrthoDB" id="3599508at2759"/>
<gene>
    <name evidence="2" type="ORF">IFR04_013378</name>
</gene>
<feature type="region of interest" description="Disordered" evidence="1">
    <location>
        <begin position="21"/>
        <end position="67"/>
    </location>
</feature>
<sequence>MSYYYGSSSFAASVWQPAYDDEPSYDYDESDSDEFSPQGSAESSEEEDSEDQSESEDEGPSDADSSSGSHTLYILVFMQPFPGYHWSIYLHPPGDTMGESHDVALLLDSHTWERKTRLIDFITDDRLVWDTGMTAERYLERTEIGDVEDVEEFERVMEDTPVPEGVGPDENCQAWVWNVIRNAVDEGVIGEEALARLRTVRSV</sequence>
<dbReference type="Pfam" id="PF20174">
    <property type="entry name" value="DUF6540"/>
    <property type="match status" value="1"/>
</dbReference>
<name>A0A8H7T6R9_9HELO</name>
<organism evidence="2 3">
    <name type="scientific">Cadophora malorum</name>
    <dbReference type="NCBI Taxonomy" id="108018"/>
    <lineage>
        <taxon>Eukaryota</taxon>
        <taxon>Fungi</taxon>
        <taxon>Dikarya</taxon>
        <taxon>Ascomycota</taxon>
        <taxon>Pezizomycotina</taxon>
        <taxon>Leotiomycetes</taxon>
        <taxon>Helotiales</taxon>
        <taxon>Ploettnerulaceae</taxon>
        <taxon>Cadophora</taxon>
    </lineage>
</organism>
<dbReference type="EMBL" id="JAFJYH010000312">
    <property type="protein sequence ID" value="KAG4413477.1"/>
    <property type="molecule type" value="Genomic_DNA"/>
</dbReference>
<accession>A0A8H7T6R9</accession>
<comment type="caution">
    <text evidence="2">The sequence shown here is derived from an EMBL/GenBank/DDBJ whole genome shotgun (WGS) entry which is preliminary data.</text>
</comment>
<feature type="compositionally biased region" description="Acidic residues" evidence="1">
    <location>
        <begin position="43"/>
        <end position="61"/>
    </location>
</feature>
<feature type="compositionally biased region" description="Acidic residues" evidence="1">
    <location>
        <begin position="21"/>
        <end position="34"/>
    </location>
</feature>